<dbReference type="OrthoDB" id="6835762at2"/>
<dbReference type="EMBL" id="LVHF01000033">
    <property type="protein sequence ID" value="OAN10956.1"/>
    <property type="molecule type" value="Genomic_DNA"/>
</dbReference>
<protein>
    <recommendedName>
        <fullName evidence="3">VirK protein</fullName>
    </recommendedName>
</protein>
<evidence type="ECO:0008006" key="3">
    <source>
        <dbReference type="Google" id="ProtNLM"/>
    </source>
</evidence>
<dbReference type="GO" id="GO:0006974">
    <property type="term" value="P:DNA damage response"/>
    <property type="evidence" value="ECO:0007669"/>
    <property type="project" value="TreeGrafter"/>
</dbReference>
<gene>
    <name evidence="1" type="ORF">A3K86_18405</name>
</gene>
<keyword evidence="2" id="KW-1185">Reference proteome</keyword>
<accession>A0A178K1H5</accession>
<proteinExistence type="predicted"/>
<evidence type="ECO:0000313" key="2">
    <source>
        <dbReference type="Proteomes" id="UP000078503"/>
    </source>
</evidence>
<organism evidence="1 2">
    <name type="scientific">Photobacterium jeanii</name>
    <dbReference type="NCBI Taxonomy" id="858640"/>
    <lineage>
        <taxon>Bacteria</taxon>
        <taxon>Pseudomonadati</taxon>
        <taxon>Pseudomonadota</taxon>
        <taxon>Gammaproteobacteria</taxon>
        <taxon>Vibrionales</taxon>
        <taxon>Vibrionaceae</taxon>
        <taxon>Photobacterium</taxon>
    </lineage>
</organism>
<dbReference type="PANTHER" id="PTHR38785">
    <property type="entry name" value="HOMOLOG OF VIRK"/>
    <property type="match status" value="1"/>
</dbReference>
<name>A0A178K1H5_9GAMM</name>
<dbReference type="RefSeq" id="WP_068334784.1">
    <property type="nucleotide sequence ID" value="NZ_LVHF01000033.1"/>
</dbReference>
<reference evidence="1 2" key="1">
    <citation type="submission" date="2016-03" db="EMBL/GenBank/DDBJ databases">
        <title>Photobacterium proteolyticum sp. nov. a protease producing bacterium isolated from ocean sediments of Laizhou Bay.</title>
        <authorList>
            <person name="Li Y."/>
        </authorList>
    </citation>
    <scope>NUCLEOTIDE SEQUENCE [LARGE SCALE GENOMIC DNA]</scope>
    <source>
        <strain evidence="1 2">R-40508</strain>
    </source>
</reference>
<dbReference type="STRING" id="858640.A3K86_18405"/>
<sequence>MHSTPTYLSSLPKLANKIHPNSKGVNKIRKNARFCLLGLVYRHSLKTIINTFNTEALKPVLDKNPDIIEKPLKPYLCVNWSSRERAQHLCEHYQFIEQTFGLNAEKVTSYQGLTLLEFEDREQAKYRVNLYCGASREGGLGLKLINEDAKEVYSLSFNISGSDKRVLHIGMLQGPASQIADRNEVIKTLTRSLHGLRTKALMVELVLMLAKIWQIDEVKGVSNKGHIYQALRYVGSKRNSVTFDYDDLWAEYNGTKTNKFLFSIPTAPERKDPSTLNKNKRRLYTKRYQWLDETELAIRQNLAAYTHH</sequence>
<comment type="caution">
    <text evidence="1">The sequence shown here is derived from an EMBL/GenBank/DDBJ whole genome shotgun (WGS) entry which is preliminary data.</text>
</comment>
<dbReference type="Proteomes" id="UP000078503">
    <property type="component" value="Unassembled WGS sequence"/>
</dbReference>
<evidence type="ECO:0000313" key="1">
    <source>
        <dbReference type="EMBL" id="OAN10956.1"/>
    </source>
</evidence>
<dbReference type="PANTHER" id="PTHR38785:SF1">
    <property type="entry name" value="HOMOLOG OF VIRK"/>
    <property type="match status" value="1"/>
</dbReference>
<dbReference type="Pfam" id="PF04393">
    <property type="entry name" value="DUF535"/>
    <property type="match status" value="1"/>
</dbReference>
<dbReference type="AlphaFoldDB" id="A0A178K1H5"/>
<dbReference type="InterPro" id="IPR007488">
    <property type="entry name" value="DUF535"/>
</dbReference>